<feature type="region of interest" description="Disordered" evidence="1">
    <location>
        <begin position="1"/>
        <end position="38"/>
    </location>
</feature>
<dbReference type="AlphaFoldDB" id="A0A6J6FDA4"/>
<reference evidence="2" key="1">
    <citation type="submission" date="2020-05" db="EMBL/GenBank/DDBJ databases">
        <authorList>
            <person name="Chiriac C."/>
            <person name="Salcher M."/>
            <person name="Ghai R."/>
            <person name="Kavagutti S V."/>
        </authorList>
    </citation>
    <scope>NUCLEOTIDE SEQUENCE</scope>
</reference>
<sequence length="431" mass="45786">MTAPTDAPPSGVPAALWPSPWPAEDGGPERRAAAGRAGGLGLRSGRSLHAHSRLAIASTMVVLREPGEVYLLGHTGGDDAVSWVEQLHPESLETVRRSPDLPGGPTWPGGLAAHADGSLYVVFGAHAHRLSPELEVMASTTLPRVRPYNSFVVLPDGCLVTKDFAGARPGGSANDTHPDSELVVLRPGTLEVADRLALPEPSVARLSAEADTVIAVCDRTVRRARWDGERLVLDEHFAPVYRTRPGQTYGWDAVVDAGAAWFLDDGEGSERFAGSFVGVGTNTAPLQLVRVDLTTGEVAGAEVCGLPDGLIANPPAIDVERGLAVGYDSSNAVVAAFEFDEPFTSLRPRWRRPLAQAMHPLRFPSTGELLLNDHDAARATDQAVVLDIETGDELGRVDTGGPVQSVLFAAPGWDDDAYVVSFTTVTRLWSQ</sequence>
<feature type="compositionally biased region" description="Pro residues" evidence="1">
    <location>
        <begin position="1"/>
        <end position="11"/>
    </location>
</feature>
<gene>
    <name evidence="2" type="ORF">UFOPK1493_03488</name>
</gene>
<protein>
    <submittedName>
        <fullName evidence="2">Unannotated protein</fullName>
    </submittedName>
</protein>
<evidence type="ECO:0000313" key="2">
    <source>
        <dbReference type="EMBL" id="CAB4586881.1"/>
    </source>
</evidence>
<dbReference type="SUPFAM" id="SSF63829">
    <property type="entry name" value="Calcium-dependent phosphotriesterase"/>
    <property type="match status" value="1"/>
</dbReference>
<proteinExistence type="predicted"/>
<name>A0A6J6FDA4_9ZZZZ</name>
<organism evidence="2">
    <name type="scientific">freshwater metagenome</name>
    <dbReference type="NCBI Taxonomy" id="449393"/>
    <lineage>
        <taxon>unclassified sequences</taxon>
        <taxon>metagenomes</taxon>
        <taxon>ecological metagenomes</taxon>
    </lineage>
</organism>
<dbReference type="EMBL" id="CAEZSR010000196">
    <property type="protein sequence ID" value="CAB4586881.1"/>
    <property type="molecule type" value="Genomic_DNA"/>
</dbReference>
<accession>A0A6J6FDA4</accession>
<evidence type="ECO:0000256" key="1">
    <source>
        <dbReference type="SAM" id="MobiDB-lite"/>
    </source>
</evidence>